<dbReference type="Proteomes" id="UP000246715">
    <property type="component" value="Segment"/>
</dbReference>
<name>A7ITE7_PBCVM</name>
<proteinExistence type="predicted"/>
<evidence type="ECO:0000313" key="1">
    <source>
        <dbReference type="EMBL" id="ABT13621.1"/>
    </source>
</evidence>
<accession>A7ITE7</accession>
<dbReference type="EMBL" id="DQ491001">
    <property type="protein sequence ID" value="ABT13621.1"/>
    <property type="molecule type" value="Genomic_DNA"/>
</dbReference>
<organism evidence="1 2">
    <name type="scientific">Paramecium bursaria Chlorella virus MT325</name>
    <name type="common">PBCV-MT325</name>
    <dbReference type="NCBI Taxonomy" id="346932"/>
    <lineage>
        <taxon>Viruses</taxon>
        <taxon>Varidnaviria</taxon>
        <taxon>Bamfordvirae</taxon>
        <taxon>Nucleocytoviricota</taxon>
        <taxon>Megaviricetes</taxon>
        <taxon>Algavirales</taxon>
        <taxon>Phycodnaviridae</taxon>
        <taxon>Chlorovirus</taxon>
        <taxon>Chlorovirus conductrix</taxon>
        <taxon>Paramecium bursaria Chlorella virus A1</taxon>
    </lineage>
</organism>
<reference evidence="1 2" key="1">
    <citation type="journal article" date="2007" name="Virology">
        <title>Sequence and annotation of the 314-kb MT325 and the 321-kb FR483 viruses that infect Chlorella Pbi.</title>
        <authorList>
            <person name="Fitzgerald L.A."/>
            <person name="Graves M.V."/>
            <person name="Li X."/>
            <person name="Feldblyum T."/>
            <person name="Hartigan J."/>
            <person name="Van Etten J.L."/>
        </authorList>
    </citation>
    <scope>NUCLEOTIDE SEQUENCE [LARGE SCALE GENOMIC DNA]</scope>
    <source>
        <strain evidence="1 2">MT325</strain>
    </source>
</reference>
<gene>
    <name evidence="1" type="primary">m067L</name>
    <name evidence="1" type="ORF">MT325_m067L</name>
</gene>
<organismHost>
    <name type="scientific">Paramecium bursaria</name>
    <dbReference type="NCBI Taxonomy" id="74790"/>
</organismHost>
<evidence type="ECO:0000313" key="2">
    <source>
        <dbReference type="Proteomes" id="UP000246715"/>
    </source>
</evidence>
<sequence>MKRRYTYISTKSQNTKSYTLATLAAPQNPSPTTLYTLSLAGPKCIVAEVGGTAAMPPGPGACPLKLLTVIDELISYDNAYTSPFARRPVAAVPFNVRFVKFAHPIVRTEVLFPGTFTVVHILKLAVVPYCLNDVSVVVPIMEL</sequence>
<protein>
    <submittedName>
        <fullName evidence="1">Uncharacterized protein m067L</fullName>
    </submittedName>
</protein>